<protein>
    <recommendedName>
        <fullName evidence="1">DUF7222 domain-containing protein</fullName>
    </recommendedName>
</protein>
<name>A0A5C2H296_9CAUD</name>
<keyword evidence="3" id="KW-1185">Reference proteome</keyword>
<gene>
    <name evidence="2" type="ORF">PEf771_152</name>
</gene>
<dbReference type="Proteomes" id="UP000322060">
    <property type="component" value="Segment"/>
</dbReference>
<proteinExistence type="predicted"/>
<reference evidence="2 3" key="1">
    <citation type="submission" date="2019-07" db="EMBL/GenBank/DDBJ databases">
        <title>Characteristics and whole genome analysis of the Enterococcus faecalis phage PEf771.</title>
        <authorList>
            <person name="Xiang Y."/>
            <person name="Ji X."/>
            <person name="Wei Y."/>
            <person name="Song F."/>
            <person name="Li W."/>
            <person name="Yang X."/>
        </authorList>
    </citation>
    <scope>NUCLEOTIDE SEQUENCE [LARGE SCALE GENOMIC DNA]</scope>
</reference>
<accession>A0A5C2H296</accession>
<dbReference type="InterPro" id="IPR055646">
    <property type="entry name" value="DUF7222"/>
</dbReference>
<feature type="domain" description="DUF7222" evidence="1">
    <location>
        <begin position="10"/>
        <end position="153"/>
    </location>
</feature>
<evidence type="ECO:0000259" key="1">
    <source>
        <dbReference type="Pfam" id="PF23864"/>
    </source>
</evidence>
<organism evidence="2 3">
    <name type="scientific">Enterococcus phage PEf771</name>
    <dbReference type="NCBI Taxonomy" id="2601638"/>
    <lineage>
        <taxon>Viruses</taxon>
        <taxon>Duplodnaviria</taxon>
        <taxon>Heunggongvirae</taxon>
        <taxon>Uroviricota</taxon>
        <taxon>Caudoviricetes</taxon>
        <taxon>Herelleviridae</taxon>
        <taxon>Brockvirinae</taxon>
        <taxon>Schiekvirus</taxon>
        <taxon>Schiekvirus Pef771</taxon>
    </lineage>
</organism>
<sequence length="154" mass="18161">MTTLKEAYNEIIESNLNNPEERKTYLQDLTQHGAISGMVGGLIYYSETTQFFNEHRDEILAMLHELKEETGLDEEQLFNEKWQSVQNIVDEEYNSQLNLEDFENEESYQVALDEEYSAFVENIDELENMYNQNLLAWFAVEELAKKELEELEEA</sequence>
<evidence type="ECO:0000313" key="3">
    <source>
        <dbReference type="Proteomes" id="UP000322060"/>
    </source>
</evidence>
<evidence type="ECO:0000313" key="2">
    <source>
        <dbReference type="EMBL" id="QEP29566.1"/>
    </source>
</evidence>
<dbReference type="Pfam" id="PF23864">
    <property type="entry name" value="DUF7222"/>
    <property type="match status" value="1"/>
</dbReference>
<dbReference type="EMBL" id="MN241318">
    <property type="protein sequence ID" value="QEP29566.1"/>
    <property type="molecule type" value="Genomic_DNA"/>
</dbReference>